<evidence type="ECO:0000256" key="1">
    <source>
        <dbReference type="SAM" id="MobiDB-lite"/>
    </source>
</evidence>
<accession>A0A0A1UDW3</accession>
<evidence type="ECO:0000313" key="3">
    <source>
        <dbReference type="Proteomes" id="UP000014680"/>
    </source>
</evidence>
<evidence type="ECO:0008006" key="4">
    <source>
        <dbReference type="Google" id="ProtNLM"/>
    </source>
</evidence>
<organism evidence="2 3">
    <name type="scientific">Entamoeba invadens IP1</name>
    <dbReference type="NCBI Taxonomy" id="370355"/>
    <lineage>
        <taxon>Eukaryota</taxon>
        <taxon>Amoebozoa</taxon>
        <taxon>Evosea</taxon>
        <taxon>Archamoebae</taxon>
        <taxon>Mastigamoebida</taxon>
        <taxon>Entamoebidae</taxon>
        <taxon>Entamoeba</taxon>
    </lineage>
</organism>
<sequence length="331" mass="37836">MGNQETKSGSLSPQLKTSPITHFTRPKHITRDYESFSSTPSLVEYSEHHLNFSLPPSPSFKERFSVNSVKQDKSERPKRVFVAKTPQEKCFVVNHPGALHKQVSERTLTTSVLSQQNTQRTMPIASLNPNHDSVDRKKEKNGLKSPKAECPFFHLSQLLLDPHESPLNAFKQITRLRVPRVLYYSNKSYSTKDFNSKVCGHNNVMVIVTTADNDVFGCYHEESFPTPKDYSVKVESSEKFFLYGYNNNTENPIYPLKQGITKTVVIHPNDDKNFFFTVFSAFWILSEGVGYIHQNLRKEYNIAPTVLNPFTSKNLLSPIKVESVLVVEWTE</sequence>
<dbReference type="Proteomes" id="UP000014680">
    <property type="component" value="Unassembled WGS sequence"/>
</dbReference>
<dbReference type="EMBL" id="KB206398">
    <property type="protein sequence ID" value="ELP91981.1"/>
    <property type="molecule type" value="Genomic_DNA"/>
</dbReference>
<dbReference type="GeneID" id="14890978"/>
<feature type="region of interest" description="Disordered" evidence="1">
    <location>
        <begin position="1"/>
        <end position="26"/>
    </location>
</feature>
<proteinExistence type="predicted"/>
<feature type="compositionally biased region" description="Polar residues" evidence="1">
    <location>
        <begin position="1"/>
        <end position="21"/>
    </location>
</feature>
<evidence type="ECO:0000313" key="2">
    <source>
        <dbReference type="EMBL" id="ELP91981.1"/>
    </source>
</evidence>
<gene>
    <name evidence="2" type="ORF">EIN_386250</name>
</gene>
<reference evidence="2 3" key="1">
    <citation type="submission" date="2012-10" db="EMBL/GenBank/DDBJ databases">
        <authorList>
            <person name="Zafar N."/>
            <person name="Inman J."/>
            <person name="Hall N."/>
            <person name="Lorenzi H."/>
            <person name="Caler E."/>
        </authorList>
    </citation>
    <scope>NUCLEOTIDE SEQUENCE [LARGE SCALE GENOMIC DNA]</scope>
    <source>
        <strain evidence="2 3">IP1</strain>
    </source>
</reference>
<dbReference type="VEuPathDB" id="AmoebaDB:EIN_386250"/>
<dbReference type="AlphaFoldDB" id="A0A0A1UDW3"/>
<keyword evidence="3" id="KW-1185">Reference proteome</keyword>
<protein>
    <recommendedName>
        <fullName evidence="4">TLDc domain-containing protein</fullName>
    </recommendedName>
</protein>
<dbReference type="RefSeq" id="XP_004258752.1">
    <property type="nucleotide sequence ID" value="XM_004258704.1"/>
</dbReference>
<name>A0A0A1UDW3_ENTIV</name>
<dbReference type="OrthoDB" id="27138at2759"/>
<dbReference type="KEGG" id="eiv:EIN_386250"/>